<organism evidence="2 3">
    <name type="scientific">Corynebacterium variabile</name>
    <dbReference type="NCBI Taxonomy" id="1727"/>
    <lineage>
        <taxon>Bacteria</taxon>
        <taxon>Bacillati</taxon>
        <taxon>Actinomycetota</taxon>
        <taxon>Actinomycetes</taxon>
        <taxon>Mycobacteriales</taxon>
        <taxon>Corynebacteriaceae</taxon>
        <taxon>Corynebacterium</taxon>
    </lineage>
</organism>
<evidence type="ECO:0000313" key="3">
    <source>
        <dbReference type="Proteomes" id="UP000319986"/>
    </source>
</evidence>
<evidence type="ECO:0000256" key="1">
    <source>
        <dbReference type="SAM" id="Coils"/>
    </source>
</evidence>
<keyword evidence="1" id="KW-0175">Coiled coil</keyword>
<feature type="coiled-coil region" evidence="1">
    <location>
        <begin position="249"/>
        <end position="280"/>
    </location>
</feature>
<proteinExistence type="predicted"/>
<comment type="caution">
    <text evidence="2">The sequence shown here is derived from an EMBL/GenBank/DDBJ whole genome shotgun (WGS) entry which is preliminary data.</text>
</comment>
<protein>
    <submittedName>
        <fullName evidence="2">Uncharacterized protein</fullName>
    </submittedName>
</protein>
<gene>
    <name evidence="2" type="ORF">CVA01_18190</name>
</gene>
<name>A0A4Y4C0H2_9CORY</name>
<reference evidence="2 3" key="1">
    <citation type="submission" date="2019-06" db="EMBL/GenBank/DDBJ databases">
        <title>Whole genome shotgun sequence of Corynebacterium variabile NBRC 15286.</title>
        <authorList>
            <person name="Hosoyama A."/>
            <person name="Uohara A."/>
            <person name="Ohji S."/>
            <person name="Ichikawa N."/>
        </authorList>
    </citation>
    <scope>NUCLEOTIDE SEQUENCE [LARGE SCALE GENOMIC DNA]</scope>
    <source>
        <strain evidence="2 3">NBRC 15286</strain>
    </source>
</reference>
<dbReference type="AlphaFoldDB" id="A0A4Y4C0H2"/>
<evidence type="ECO:0000313" key="2">
    <source>
        <dbReference type="EMBL" id="GEC86505.1"/>
    </source>
</evidence>
<dbReference type="Proteomes" id="UP000319986">
    <property type="component" value="Unassembled WGS sequence"/>
</dbReference>
<accession>A0A4Y4C0H2</accession>
<dbReference type="EMBL" id="BJNT01000014">
    <property type="protein sequence ID" value="GEC86505.1"/>
    <property type="molecule type" value="Genomic_DNA"/>
</dbReference>
<sequence>MEKARPRPPPAPVTTATREGFGEFMGSIVRRLSNTGQYVPDAVVRSLYDGVMHDDVVEEPRPTEGENMTKDQGTVVPVLTLATEETHVPDVLAEGPLTAEKLTELRTVLAVMADHPVTTLEIRPMPETVPQSSGISLNAVSPLATHLSKLIRDSAKNSSTVATATSSGENIYRMVVPAKVAAQFGTGVVKPMTVKGVEGGIRSALVGAKGITAHATFVPVKTATKGAAAGAALTVAGPLVLMAVAAGAAANAEAQQRQALEKITTLLEELKQEKLDDERSDLKGSAGAVKKAAAILLDRGEVGHSLGLDSAVHTIDKELSRTEDRLGKWRDALRRLPEDKGVELSALKAFSGVAGKGGQFRTHLEIATLAIALKRRVIVLQAVEHAQASEGNGFERFSRELKTDQERIDELESGINDVLLRLSSLQIKRQSGFRSPVFTGAEVDTLMKQAHRIHSLGKQVEHRDGTPDVAIDIARRRDGSVTVLPAVAAG</sequence>